<dbReference type="Gene3D" id="3.90.550.10">
    <property type="entry name" value="Spore Coat Polysaccharide Biosynthesis Protein SpsA, Chain A"/>
    <property type="match status" value="1"/>
</dbReference>
<dbReference type="InterPro" id="IPR050834">
    <property type="entry name" value="Glycosyltransf_2"/>
</dbReference>
<dbReference type="PANTHER" id="PTHR43685">
    <property type="entry name" value="GLYCOSYLTRANSFERASE"/>
    <property type="match status" value="1"/>
</dbReference>
<keyword evidence="3" id="KW-1185">Reference proteome</keyword>
<accession>A0ABW4FNZ1</accession>
<proteinExistence type="predicted"/>
<name>A0ABW4FNZ1_9PSEU</name>
<evidence type="ECO:0000313" key="2">
    <source>
        <dbReference type="EMBL" id="MFD1532314.1"/>
    </source>
</evidence>
<evidence type="ECO:0000313" key="3">
    <source>
        <dbReference type="Proteomes" id="UP001597145"/>
    </source>
</evidence>
<keyword evidence="2" id="KW-0808">Transferase</keyword>
<dbReference type="InterPro" id="IPR029044">
    <property type="entry name" value="Nucleotide-diphossugar_trans"/>
</dbReference>
<dbReference type="Proteomes" id="UP001597145">
    <property type="component" value="Unassembled WGS sequence"/>
</dbReference>
<dbReference type="InterPro" id="IPR001173">
    <property type="entry name" value="Glyco_trans_2-like"/>
</dbReference>
<comment type="caution">
    <text evidence="2">The sequence shown here is derived from an EMBL/GenBank/DDBJ whole genome shotgun (WGS) entry which is preliminary data.</text>
</comment>
<reference evidence="3" key="1">
    <citation type="journal article" date="2019" name="Int. J. Syst. Evol. Microbiol.">
        <title>The Global Catalogue of Microorganisms (GCM) 10K type strain sequencing project: providing services to taxonomists for standard genome sequencing and annotation.</title>
        <authorList>
            <consortium name="The Broad Institute Genomics Platform"/>
            <consortium name="The Broad Institute Genome Sequencing Center for Infectious Disease"/>
            <person name="Wu L."/>
            <person name="Ma J."/>
        </authorList>
    </citation>
    <scope>NUCLEOTIDE SEQUENCE [LARGE SCALE GENOMIC DNA]</scope>
    <source>
        <strain evidence="3">JCM 12165</strain>
    </source>
</reference>
<sequence length="490" mass="52493">MRNAPESAIAPMLRAALMSAGSAPQRHRTLTGGSPHTPSGAAEPFAPILVVAVELAKALPVLRRVPSRCAAPYCGVRVLVLLHDIPMGVVWLDFESDELAPSALAGVIRDELGDRIRAHLLRDGAEAAAEDSIPVDSLAQGLGGGCTDVPSVPRGSKASVVLATRGRPVSLPLAIDALLQSDHPDFEIVVVDNLPADVRTASLISERYSADPRVRLVAEPNPGLSYARNCGLRAARGDIVAFTDDDVVVHPSWLSRIAAEFADTAVTCVTGLVEPAELETMWQWWFETAAGFGRGIERRVYNLATAPDSSPLFPFELGSYGTGASMALRKTALPTGWAFDEALGAGSPAAGGEDLDFFLDVLALRGTLVYQPAAVCFHRHRKDEAGLHAQMRGYGRGLTALLAKRLLMRPHERALLLRKAAAGFAHLVGPEFRSATKDTVPAAPYPLALRLQEALGMIEGPATYLLGRRRARRRQGAWRPASQYHSSQRS</sequence>
<dbReference type="CDD" id="cd00761">
    <property type="entry name" value="Glyco_tranf_GTA_type"/>
    <property type="match status" value="1"/>
</dbReference>
<keyword evidence="2" id="KW-0328">Glycosyltransferase</keyword>
<organism evidence="2 3">
    <name type="scientific">Pseudonocardia aurantiaca</name>
    <dbReference type="NCBI Taxonomy" id="75290"/>
    <lineage>
        <taxon>Bacteria</taxon>
        <taxon>Bacillati</taxon>
        <taxon>Actinomycetota</taxon>
        <taxon>Actinomycetes</taxon>
        <taxon>Pseudonocardiales</taxon>
        <taxon>Pseudonocardiaceae</taxon>
        <taxon>Pseudonocardia</taxon>
    </lineage>
</organism>
<protein>
    <submittedName>
        <fullName evidence="2">Glycosyltransferase</fullName>
        <ecNumber evidence="2">2.4.-.-</ecNumber>
    </submittedName>
</protein>
<dbReference type="EMBL" id="JBHUCP010000018">
    <property type="protein sequence ID" value="MFD1532314.1"/>
    <property type="molecule type" value="Genomic_DNA"/>
</dbReference>
<dbReference type="EC" id="2.4.-.-" evidence="2"/>
<dbReference type="SUPFAM" id="SSF53448">
    <property type="entry name" value="Nucleotide-diphospho-sugar transferases"/>
    <property type="match status" value="1"/>
</dbReference>
<gene>
    <name evidence="2" type="ORF">ACFSCY_23055</name>
</gene>
<feature type="domain" description="Glycosyltransferase 2-like" evidence="1">
    <location>
        <begin position="159"/>
        <end position="289"/>
    </location>
</feature>
<dbReference type="RefSeq" id="WP_343986831.1">
    <property type="nucleotide sequence ID" value="NZ_BAAAJG010000027.1"/>
</dbReference>
<dbReference type="PANTHER" id="PTHR43685:SF2">
    <property type="entry name" value="GLYCOSYLTRANSFERASE 2-LIKE DOMAIN-CONTAINING PROTEIN"/>
    <property type="match status" value="1"/>
</dbReference>
<dbReference type="GO" id="GO:0016757">
    <property type="term" value="F:glycosyltransferase activity"/>
    <property type="evidence" value="ECO:0007669"/>
    <property type="project" value="UniProtKB-KW"/>
</dbReference>
<evidence type="ECO:0000259" key="1">
    <source>
        <dbReference type="Pfam" id="PF00535"/>
    </source>
</evidence>
<dbReference type="Pfam" id="PF00535">
    <property type="entry name" value="Glycos_transf_2"/>
    <property type="match status" value="1"/>
</dbReference>